<dbReference type="AlphaFoldDB" id="A0A5J4UX97"/>
<keyword evidence="1" id="KW-0812">Transmembrane</keyword>
<dbReference type="OrthoDB" id="19530at2759"/>
<dbReference type="EMBL" id="SNRW01011643">
    <property type="protein sequence ID" value="KAA6374883.1"/>
    <property type="molecule type" value="Genomic_DNA"/>
</dbReference>
<reference evidence="2 3" key="1">
    <citation type="submission" date="2019-03" db="EMBL/GenBank/DDBJ databases">
        <title>Single cell metagenomics reveals metabolic interactions within the superorganism composed of flagellate Streblomastix strix and complex community of Bacteroidetes bacteria on its surface.</title>
        <authorList>
            <person name="Treitli S.C."/>
            <person name="Kolisko M."/>
            <person name="Husnik F."/>
            <person name="Keeling P."/>
            <person name="Hampl V."/>
        </authorList>
    </citation>
    <scope>NUCLEOTIDE SEQUENCE [LARGE SCALE GENOMIC DNA]</scope>
    <source>
        <strain evidence="2">ST1C</strain>
    </source>
</reference>
<feature type="transmembrane region" description="Helical" evidence="1">
    <location>
        <begin position="1168"/>
        <end position="1194"/>
    </location>
</feature>
<protein>
    <submittedName>
        <fullName evidence="2">Uncharacterized protein</fullName>
    </submittedName>
</protein>
<evidence type="ECO:0000313" key="3">
    <source>
        <dbReference type="Proteomes" id="UP000324800"/>
    </source>
</evidence>
<evidence type="ECO:0000313" key="2">
    <source>
        <dbReference type="EMBL" id="KAA6374883.1"/>
    </source>
</evidence>
<feature type="non-terminal residue" evidence="2">
    <location>
        <position position="1"/>
    </location>
</feature>
<gene>
    <name evidence="2" type="ORF">EZS28_029590</name>
</gene>
<evidence type="ECO:0000256" key="1">
    <source>
        <dbReference type="SAM" id="Phobius"/>
    </source>
</evidence>
<proteinExistence type="predicted"/>
<accession>A0A5J4UX97</accession>
<name>A0A5J4UX97_9EUKA</name>
<sequence length="1203" mass="131937">PDIRSGYGSGIFLTVNNWQSSNNEIDLRGASYTTCTADQGDKGLFIVMNELRQLCRLGNPAGQYVRSDGYTDNNSDKSLLMGYLGFPTTFESALTDTDLLDKISTLEPHWTNLDHAWYISSQSDGKNNIACGISIYPCQTITYTLTLNPSLYSENEYNPQTETATFILIQDDSIETNIIINSNTNLGNKVKIQSYGYHPISSYTKRSILTQSKSNSIFSINDMGHLELLGLKFDNLDPTSAAPLISISSNDNNLIPFLTIIDCEFNQDSTYPATLLQHSIISINGGQLLIQRTSMQSYKLSNGMSLIMIKSDQTSIYGVFRNNQIEIIGSTFENIEQSGSGNGAVINAEMKSGSSLKVNDSSSFTNCQSTSGSGGAIYAQLSGSKINIDGTTFDRCSATQPGNGGALSIYQQTATSIIKINNVAFTNCKTLSGSFSTFGWGGGIFIQTSVTASQLTQSNFYLTNIAFSGCQSVIAGHNIHIRSPNTKATGQTIADNVLLTVNGIDDLYISLSYVNDYIGIDESKVNNGNTQFSDHDPLFINTILFSTYSQYNVDSYSGIDNLFCGQNSNPCKRIKQILNMNGNQISGYRKGTDTITINLSNHDSQDEDIQINSNTPIGNLVKIQSDGYPNNGYTKYSILTSLFAQTLFSIADTSRLELYGIQFDNLISTSTKPLISMSSNINTEIPSLSIIDCEFNQDSTSYPTSSLLHSLISINGGKLTLQTTQISDYKFTNGKSFLMIQSNQTGSSRNFKPNQIEIIGSTFENIEQSGPGNGAVINAELKAGSLLKINDSSSFTNCVSALNGGVIYSVISEGSVELNKLTMIGCQSLSGGSVYALISNKGKLSIDESAEFGQCIAKRGNGGSLYVDIDYTTQSSFEIKDAVIHDCKAIADSANLLPPSGFGGGIFLVTQGNYNPNLNVLDLSGMRFNHNTASNGGQTLQTVMVQLDSWCKKGNEGQYAKGNYSDIESNLNELEGIAFIKSTFNTLYLQQIKSQQKYLQFFWAKLGVLNSAQVVVNTSNTNQPLQFTLEGTNMIEGLLTVKFVELAQMNWNKYNSVFAQINSLGYSPNQDKILRRQSNDLIWPPDETSDPIAIQGNPESQQIATFGMKDYQWFDYQNKKYNILISNDRRFYTGVRGKENQTVSLEVDDVEQVVIPPEVPPKSNIPGWAIFLIVFAILLVIGAVIFFVFCFIYFKKKNERMKQ</sequence>
<keyword evidence="1" id="KW-0472">Membrane</keyword>
<dbReference type="InterPro" id="IPR011050">
    <property type="entry name" value="Pectin_lyase_fold/virulence"/>
</dbReference>
<organism evidence="2 3">
    <name type="scientific">Streblomastix strix</name>
    <dbReference type="NCBI Taxonomy" id="222440"/>
    <lineage>
        <taxon>Eukaryota</taxon>
        <taxon>Metamonada</taxon>
        <taxon>Preaxostyla</taxon>
        <taxon>Oxymonadida</taxon>
        <taxon>Streblomastigidae</taxon>
        <taxon>Streblomastix</taxon>
    </lineage>
</organism>
<dbReference type="SUPFAM" id="SSF51126">
    <property type="entry name" value="Pectin lyase-like"/>
    <property type="match status" value="1"/>
</dbReference>
<dbReference type="Proteomes" id="UP000324800">
    <property type="component" value="Unassembled WGS sequence"/>
</dbReference>
<keyword evidence="1" id="KW-1133">Transmembrane helix</keyword>
<comment type="caution">
    <text evidence="2">The sequence shown here is derived from an EMBL/GenBank/DDBJ whole genome shotgun (WGS) entry which is preliminary data.</text>
</comment>
<feature type="non-terminal residue" evidence="2">
    <location>
        <position position="1203"/>
    </location>
</feature>